<dbReference type="STRING" id="1058.SAMN05421783_12540"/>
<evidence type="ECO:0000259" key="1">
    <source>
        <dbReference type="Pfam" id="PF00717"/>
    </source>
</evidence>
<dbReference type="InterPro" id="IPR036286">
    <property type="entry name" value="LexA/Signal_pep-like_sf"/>
</dbReference>
<dbReference type="Pfam" id="PF00717">
    <property type="entry name" value="Peptidase_S24"/>
    <property type="match status" value="1"/>
</dbReference>
<gene>
    <name evidence="2" type="ORF">SAMN05421783_12540</name>
</gene>
<feature type="domain" description="Peptidase S24/S26A/S26B/S26C" evidence="1">
    <location>
        <begin position="34"/>
        <end position="150"/>
    </location>
</feature>
<organism evidence="2 3">
    <name type="scientific">Thiocapsa roseopersicina</name>
    <dbReference type="NCBI Taxonomy" id="1058"/>
    <lineage>
        <taxon>Bacteria</taxon>
        <taxon>Pseudomonadati</taxon>
        <taxon>Pseudomonadota</taxon>
        <taxon>Gammaproteobacteria</taxon>
        <taxon>Chromatiales</taxon>
        <taxon>Chromatiaceae</taxon>
        <taxon>Thiocapsa</taxon>
    </lineage>
</organism>
<proteinExistence type="predicted"/>
<dbReference type="RefSeq" id="WP_093036635.1">
    <property type="nucleotide sequence ID" value="NZ_FNNZ01000025.1"/>
</dbReference>
<reference evidence="3" key="1">
    <citation type="submission" date="2016-10" db="EMBL/GenBank/DDBJ databases">
        <authorList>
            <person name="Varghese N."/>
            <person name="Submissions S."/>
        </authorList>
    </citation>
    <scope>NUCLEOTIDE SEQUENCE [LARGE SCALE GENOMIC DNA]</scope>
    <source>
        <strain evidence="3">DSM 217</strain>
    </source>
</reference>
<keyword evidence="3" id="KW-1185">Reference proteome</keyword>
<dbReference type="SUPFAM" id="SSF51306">
    <property type="entry name" value="LexA/Signal peptidase"/>
    <property type="match status" value="1"/>
</dbReference>
<protein>
    <submittedName>
        <fullName evidence="2">Repressor LexA</fullName>
    </submittedName>
</protein>
<dbReference type="InterPro" id="IPR050077">
    <property type="entry name" value="LexA_repressor"/>
</dbReference>
<name>A0A1H3BK97_THIRO</name>
<evidence type="ECO:0000313" key="2">
    <source>
        <dbReference type="EMBL" id="SDX42382.1"/>
    </source>
</evidence>
<dbReference type="PANTHER" id="PTHR33516">
    <property type="entry name" value="LEXA REPRESSOR"/>
    <property type="match status" value="1"/>
</dbReference>
<dbReference type="InterPro" id="IPR039418">
    <property type="entry name" value="LexA-like"/>
</dbReference>
<accession>A0A1H3BK97</accession>
<dbReference type="CDD" id="cd06529">
    <property type="entry name" value="S24_LexA-like"/>
    <property type="match status" value="1"/>
</dbReference>
<dbReference type="InterPro" id="IPR015927">
    <property type="entry name" value="Peptidase_S24_S26A/B/C"/>
</dbReference>
<dbReference type="AlphaFoldDB" id="A0A1H3BK97"/>
<dbReference type="OrthoDB" id="9802364at2"/>
<dbReference type="EMBL" id="FNNZ01000025">
    <property type="protein sequence ID" value="SDX42382.1"/>
    <property type="molecule type" value="Genomic_DNA"/>
</dbReference>
<dbReference type="Proteomes" id="UP000198816">
    <property type="component" value="Unassembled WGS sequence"/>
</dbReference>
<dbReference type="PANTHER" id="PTHR33516:SF2">
    <property type="entry name" value="LEXA REPRESSOR-RELATED"/>
    <property type="match status" value="1"/>
</dbReference>
<dbReference type="Gene3D" id="2.10.109.10">
    <property type="entry name" value="Umud Fragment, subunit A"/>
    <property type="match status" value="1"/>
</dbReference>
<evidence type="ECO:0000313" key="3">
    <source>
        <dbReference type="Proteomes" id="UP000198816"/>
    </source>
</evidence>
<sequence>MDDVLQPLRRQMRPTWHPELEPLDPSEELTVELPLLGLVSAGQPVVAVEERETLLVPARLVKRHAAERSFALYVRGDSMTDDGIDTGDLVVVEQRPTAENGETVVARIDGYRVTLKRFYRELDGIRLQPANDAMDPLVFEEGEVEILGVVSGVVRAG</sequence>